<feature type="compositionally biased region" description="Basic and acidic residues" evidence="1">
    <location>
        <begin position="152"/>
        <end position="170"/>
    </location>
</feature>
<keyword evidence="2" id="KW-0472">Membrane</keyword>
<organism evidence="3 4">
    <name type="scientific">Cupriavidus taiwanensis</name>
    <dbReference type="NCBI Taxonomy" id="164546"/>
    <lineage>
        <taxon>Bacteria</taxon>
        <taxon>Pseudomonadati</taxon>
        <taxon>Pseudomonadota</taxon>
        <taxon>Betaproteobacteria</taxon>
        <taxon>Burkholderiales</taxon>
        <taxon>Burkholderiaceae</taxon>
        <taxon>Cupriavidus</taxon>
    </lineage>
</organism>
<feature type="transmembrane region" description="Helical" evidence="2">
    <location>
        <begin position="59"/>
        <end position="80"/>
    </location>
</feature>
<dbReference type="Proteomes" id="UP000256805">
    <property type="component" value="Unassembled WGS sequence"/>
</dbReference>
<feature type="compositionally biased region" description="Polar residues" evidence="1">
    <location>
        <begin position="202"/>
        <end position="223"/>
    </location>
</feature>
<evidence type="ECO:0000256" key="1">
    <source>
        <dbReference type="SAM" id="MobiDB-lite"/>
    </source>
</evidence>
<evidence type="ECO:0000256" key="2">
    <source>
        <dbReference type="SAM" id="Phobius"/>
    </source>
</evidence>
<proteinExistence type="predicted"/>
<reference evidence="3 4" key="1">
    <citation type="submission" date="2018-01" db="EMBL/GenBank/DDBJ databases">
        <authorList>
            <person name="Gaut B.S."/>
            <person name="Morton B.R."/>
            <person name="Clegg M.T."/>
            <person name="Duvall M.R."/>
        </authorList>
    </citation>
    <scope>NUCLEOTIDE SEQUENCE [LARGE SCALE GENOMIC DNA]</scope>
    <source>
        <strain evidence="3">Cupriavidus taiwanensis cmp 52</strain>
    </source>
</reference>
<keyword evidence="2" id="KW-1133">Transmembrane helix</keyword>
<gene>
    <name evidence="3" type="ORF">CBM2634_P20010</name>
</gene>
<feature type="compositionally biased region" description="Basic and acidic residues" evidence="1">
    <location>
        <begin position="108"/>
        <end position="120"/>
    </location>
</feature>
<dbReference type="RefSeq" id="WP_147311529.1">
    <property type="nucleotide sequence ID" value="NZ_LS483235.1"/>
</dbReference>
<keyword evidence="2" id="KW-0812">Transmembrane</keyword>
<feature type="compositionally biased region" description="Low complexity" evidence="1">
    <location>
        <begin position="171"/>
        <end position="196"/>
    </location>
</feature>
<name>A0A375JAK8_9BURK</name>
<feature type="region of interest" description="Disordered" evidence="1">
    <location>
        <begin position="84"/>
        <end position="223"/>
    </location>
</feature>
<evidence type="ECO:0000313" key="4">
    <source>
        <dbReference type="Proteomes" id="UP000256805"/>
    </source>
</evidence>
<dbReference type="EMBL" id="OVTA01000062">
    <property type="protein sequence ID" value="SPS02225.1"/>
    <property type="molecule type" value="Genomic_DNA"/>
</dbReference>
<evidence type="ECO:0000313" key="3">
    <source>
        <dbReference type="EMBL" id="SPS02225.1"/>
    </source>
</evidence>
<sequence>MDMRDIEQLHAHYAQPPLTIDISPAGAPVAQLGYAGVSSTSAAAPASKQFAALRRNQRLLWGIAFVAAAAAMFAIGSSIGKREMRASSDRDQPVQAASEAPARATADSSDHEWPRKRDAVSDFEANKSTVAPSPAVPVDGPASGPSATAEAVQHKPERAQAEQPKSEAVKRPAPAALPAAATTPARTATVAATAKTIPQPPSGAQTRNSATQHASSPTDVKIF</sequence>
<protein>
    <recommendedName>
        <fullName evidence="5">Transmembrane protein</fullName>
    </recommendedName>
</protein>
<accession>A0A375JAK8</accession>
<dbReference type="AlphaFoldDB" id="A0A375JAK8"/>
<evidence type="ECO:0008006" key="5">
    <source>
        <dbReference type="Google" id="ProtNLM"/>
    </source>
</evidence>